<dbReference type="Gene3D" id="3.40.50.1820">
    <property type="entry name" value="alpha/beta hydrolase"/>
    <property type="match status" value="1"/>
</dbReference>
<name>A0A812VEA6_9DINO</name>
<dbReference type="PANTHER" id="PTHR37471:SF1">
    <property type="entry name" value="AB HYDROLASE-1 DOMAIN-CONTAINING PROTEIN"/>
    <property type="match status" value="1"/>
</dbReference>
<evidence type="ECO:0000313" key="2">
    <source>
        <dbReference type="Proteomes" id="UP000604046"/>
    </source>
</evidence>
<dbReference type="SUPFAM" id="SSF53474">
    <property type="entry name" value="alpha/beta-Hydrolases"/>
    <property type="match status" value="1"/>
</dbReference>
<dbReference type="EMBL" id="CAJNDS010002845">
    <property type="protein sequence ID" value="CAE7617466.1"/>
    <property type="molecule type" value="Genomic_DNA"/>
</dbReference>
<evidence type="ECO:0008006" key="3">
    <source>
        <dbReference type="Google" id="ProtNLM"/>
    </source>
</evidence>
<organism evidence="1 2">
    <name type="scientific">Symbiodinium natans</name>
    <dbReference type="NCBI Taxonomy" id="878477"/>
    <lineage>
        <taxon>Eukaryota</taxon>
        <taxon>Sar</taxon>
        <taxon>Alveolata</taxon>
        <taxon>Dinophyceae</taxon>
        <taxon>Suessiales</taxon>
        <taxon>Symbiodiniaceae</taxon>
        <taxon>Symbiodinium</taxon>
    </lineage>
</organism>
<accession>A0A812VEA6</accession>
<reference evidence="1" key="1">
    <citation type="submission" date="2021-02" db="EMBL/GenBank/DDBJ databases">
        <authorList>
            <person name="Dougan E. K."/>
            <person name="Rhodes N."/>
            <person name="Thang M."/>
            <person name="Chan C."/>
        </authorList>
    </citation>
    <scope>NUCLEOTIDE SEQUENCE</scope>
</reference>
<evidence type="ECO:0000313" key="1">
    <source>
        <dbReference type="EMBL" id="CAE7617466.1"/>
    </source>
</evidence>
<protein>
    <recommendedName>
        <fullName evidence="3">AB hydrolase-1 domain-containing protein</fullName>
    </recommendedName>
</protein>
<sequence>MAMFIVFRNIWMNISPHHFHPRILVKYGLISWSLAETVFFIYIWQCTRFLNTQTTRRWRAVNVHGTEEKRRASMERYLQMLAQVCRGGDRSNGDAAAAPNPSLRRGLLDRSAKASITMNGTLGLRPRSSGTLARSSSFLGLGAAVKKEESVEDLLKHMEGSQGNLEEELQRLRWHELATFFHGSGRGDADDILSWLKRDNVQEWIAHYWFRGATPDELREDSPEQFKELRCLTDHVLQTSGLLDMREGRNADVKTYRVFSDPLPVVHRPLFVYAGTSLLCPLVSYKVMQWLGFHRERSGGLCYWKRPRRNDVDPRDDVSAPRGEPLVFVHGLGVGLVPYFLFIYRLSKRHSGELFVPEFPFLAMAPWESVPSAREVVAQLQDMLAAHGHRAAHWHGHSFGCVVIGWVMKMSPSSVVYSTLMEPAQFLVIKAEALTKVLWGQAATTFEILIRYFAFRELFTVNLLCRNFFWEQSSMWPEESRVLGFLSSGDGFFRWTAIICKQ</sequence>
<keyword evidence="2" id="KW-1185">Reference proteome</keyword>
<dbReference type="OrthoDB" id="436017at2759"/>
<dbReference type="PANTHER" id="PTHR37471">
    <property type="entry name" value="UNNAMED PRODUCT"/>
    <property type="match status" value="1"/>
</dbReference>
<comment type="caution">
    <text evidence="1">The sequence shown here is derived from an EMBL/GenBank/DDBJ whole genome shotgun (WGS) entry which is preliminary data.</text>
</comment>
<dbReference type="Proteomes" id="UP000604046">
    <property type="component" value="Unassembled WGS sequence"/>
</dbReference>
<gene>
    <name evidence="1" type="ORF">SNAT2548_LOCUS35108</name>
</gene>
<dbReference type="AlphaFoldDB" id="A0A812VEA6"/>
<dbReference type="InterPro" id="IPR029058">
    <property type="entry name" value="AB_hydrolase_fold"/>
</dbReference>
<proteinExistence type="predicted"/>